<name>A0A0C9UY83_SPHS4</name>
<accession>A0A0C9UY83</accession>
<dbReference type="AlphaFoldDB" id="A0A0C9UY83"/>
<reference evidence="1 2" key="1">
    <citation type="submission" date="2014-06" db="EMBL/GenBank/DDBJ databases">
        <title>Evolutionary Origins and Diversification of the Mycorrhizal Mutualists.</title>
        <authorList>
            <consortium name="DOE Joint Genome Institute"/>
            <consortium name="Mycorrhizal Genomics Consortium"/>
            <person name="Kohler A."/>
            <person name="Kuo A."/>
            <person name="Nagy L.G."/>
            <person name="Floudas D."/>
            <person name="Copeland A."/>
            <person name="Barry K.W."/>
            <person name="Cichocki N."/>
            <person name="Veneault-Fourrey C."/>
            <person name="LaButti K."/>
            <person name="Lindquist E.A."/>
            <person name="Lipzen A."/>
            <person name="Lundell T."/>
            <person name="Morin E."/>
            <person name="Murat C."/>
            <person name="Riley R."/>
            <person name="Ohm R."/>
            <person name="Sun H."/>
            <person name="Tunlid A."/>
            <person name="Henrissat B."/>
            <person name="Grigoriev I.V."/>
            <person name="Hibbett D.S."/>
            <person name="Martin F."/>
        </authorList>
    </citation>
    <scope>NUCLEOTIDE SEQUENCE [LARGE SCALE GENOMIC DNA]</scope>
    <source>
        <strain evidence="1 2">SS14</strain>
    </source>
</reference>
<dbReference type="EMBL" id="KN837269">
    <property type="protein sequence ID" value="KIJ30070.1"/>
    <property type="molecule type" value="Genomic_DNA"/>
</dbReference>
<sequence length="107" mass="12056">MPPDCTSTEPKCKPHIWKPPVSCKPRAKKEENIDEDKGKEDEEALWVGNVIKMCCVLEHACLKCAQSDSSLELMQQLCMFRSHLRVTAMQTVKQMMLDCFVNGAGQA</sequence>
<evidence type="ECO:0000313" key="1">
    <source>
        <dbReference type="EMBL" id="KIJ30070.1"/>
    </source>
</evidence>
<protein>
    <submittedName>
        <fullName evidence="1">Uncharacterized protein</fullName>
    </submittedName>
</protein>
<organism evidence="1 2">
    <name type="scientific">Sphaerobolus stellatus (strain SS14)</name>
    <dbReference type="NCBI Taxonomy" id="990650"/>
    <lineage>
        <taxon>Eukaryota</taxon>
        <taxon>Fungi</taxon>
        <taxon>Dikarya</taxon>
        <taxon>Basidiomycota</taxon>
        <taxon>Agaricomycotina</taxon>
        <taxon>Agaricomycetes</taxon>
        <taxon>Phallomycetidae</taxon>
        <taxon>Geastrales</taxon>
        <taxon>Sphaerobolaceae</taxon>
        <taxon>Sphaerobolus</taxon>
    </lineage>
</organism>
<gene>
    <name evidence="1" type="ORF">M422DRAFT_268426</name>
</gene>
<proteinExistence type="predicted"/>
<dbReference type="Proteomes" id="UP000054279">
    <property type="component" value="Unassembled WGS sequence"/>
</dbReference>
<dbReference type="HOGENOM" id="CLU_2211671_0_0_1"/>
<evidence type="ECO:0000313" key="2">
    <source>
        <dbReference type="Proteomes" id="UP000054279"/>
    </source>
</evidence>
<keyword evidence="2" id="KW-1185">Reference proteome</keyword>